<feature type="domain" description="Yip1" evidence="6">
    <location>
        <begin position="9"/>
        <end position="197"/>
    </location>
</feature>
<gene>
    <name evidence="7" type="ORF">ACFQ4Y_13545</name>
</gene>
<feature type="transmembrane region" description="Helical" evidence="5">
    <location>
        <begin position="185"/>
        <end position="207"/>
    </location>
</feature>
<protein>
    <submittedName>
        <fullName evidence="7">YIP1 family protein</fullName>
    </submittedName>
</protein>
<evidence type="ECO:0000256" key="2">
    <source>
        <dbReference type="ARBA" id="ARBA00022692"/>
    </source>
</evidence>
<feature type="transmembrane region" description="Helical" evidence="5">
    <location>
        <begin position="28"/>
        <end position="47"/>
    </location>
</feature>
<keyword evidence="8" id="KW-1185">Reference proteome</keyword>
<keyword evidence="4 5" id="KW-0472">Membrane</keyword>
<evidence type="ECO:0000256" key="5">
    <source>
        <dbReference type="SAM" id="Phobius"/>
    </source>
</evidence>
<dbReference type="EMBL" id="JBHTNU010000015">
    <property type="protein sequence ID" value="MFD1427927.1"/>
    <property type="molecule type" value="Genomic_DNA"/>
</dbReference>
<sequence length="208" mass="23871">MDRSQPWISIWLHTRETIRESLRETSRLTKIILIVLFGMVLGYDIASLQDLGDKYSLGWILWGSPLTGIFNAWIYWLVISWLAYWIGRRLFQGEGDWEETRTAVAWASVPFIAKWILWIPQWFLFGADNFTRSTPLLDTSVGWSVGFWLFGLLDLILTLWYFVVLSKSIGEVHGISSVQGLGIVLLSYLAVILVLALISIITFSLLVR</sequence>
<evidence type="ECO:0000256" key="1">
    <source>
        <dbReference type="ARBA" id="ARBA00004141"/>
    </source>
</evidence>
<evidence type="ECO:0000256" key="4">
    <source>
        <dbReference type="ARBA" id="ARBA00023136"/>
    </source>
</evidence>
<keyword evidence="2 5" id="KW-0812">Transmembrane</keyword>
<reference evidence="8" key="1">
    <citation type="journal article" date="2019" name="Int. J. Syst. Evol. Microbiol.">
        <title>The Global Catalogue of Microorganisms (GCM) 10K type strain sequencing project: providing services to taxonomists for standard genome sequencing and annotation.</title>
        <authorList>
            <consortium name="The Broad Institute Genomics Platform"/>
            <consortium name="The Broad Institute Genome Sequencing Center for Infectious Disease"/>
            <person name="Wu L."/>
            <person name="Ma J."/>
        </authorList>
    </citation>
    <scope>NUCLEOTIDE SEQUENCE [LARGE SCALE GENOMIC DNA]</scope>
    <source>
        <strain evidence="8">S1</strain>
    </source>
</reference>
<evidence type="ECO:0000313" key="7">
    <source>
        <dbReference type="EMBL" id="MFD1427927.1"/>
    </source>
</evidence>
<evidence type="ECO:0000259" key="6">
    <source>
        <dbReference type="Pfam" id="PF04893"/>
    </source>
</evidence>
<comment type="subcellular location">
    <subcellularLocation>
        <location evidence="1">Membrane</location>
        <topology evidence="1">Multi-pass membrane protein</topology>
    </subcellularLocation>
</comment>
<feature type="transmembrane region" description="Helical" evidence="5">
    <location>
        <begin position="59"/>
        <end position="84"/>
    </location>
</feature>
<keyword evidence="3 5" id="KW-1133">Transmembrane helix</keyword>
<evidence type="ECO:0000256" key="3">
    <source>
        <dbReference type="ARBA" id="ARBA00022989"/>
    </source>
</evidence>
<name>A0ABW4CAX3_9BACL</name>
<dbReference type="InterPro" id="IPR006977">
    <property type="entry name" value="Yip1_dom"/>
</dbReference>
<proteinExistence type="predicted"/>
<feature type="transmembrane region" description="Helical" evidence="5">
    <location>
        <begin position="145"/>
        <end position="164"/>
    </location>
</feature>
<dbReference type="RefSeq" id="WP_380166352.1">
    <property type="nucleotide sequence ID" value="NZ_JBHTNU010000015.1"/>
</dbReference>
<comment type="caution">
    <text evidence="7">The sequence shown here is derived from an EMBL/GenBank/DDBJ whole genome shotgun (WGS) entry which is preliminary data.</text>
</comment>
<feature type="transmembrane region" description="Helical" evidence="5">
    <location>
        <begin position="104"/>
        <end position="125"/>
    </location>
</feature>
<dbReference type="Proteomes" id="UP001597282">
    <property type="component" value="Unassembled WGS sequence"/>
</dbReference>
<dbReference type="Pfam" id="PF04893">
    <property type="entry name" value="Yip1"/>
    <property type="match status" value="1"/>
</dbReference>
<evidence type="ECO:0000313" key="8">
    <source>
        <dbReference type="Proteomes" id="UP001597282"/>
    </source>
</evidence>
<organism evidence="7 8">
    <name type="scientific">Kroppenstedtia sanguinis</name>
    <dbReference type="NCBI Taxonomy" id="1380684"/>
    <lineage>
        <taxon>Bacteria</taxon>
        <taxon>Bacillati</taxon>
        <taxon>Bacillota</taxon>
        <taxon>Bacilli</taxon>
        <taxon>Bacillales</taxon>
        <taxon>Thermoactinomycetaceae</taxon>
        <taxon>Kroppenstedtia</taxon>
    </lineage>
</organism>
<accession>A0ABW4CAX3</accession>